<dbReference type="Pfam" id="PF13527">
    <property type="entry name" value="Acetyltransf_9"/>
    <property type="match status" value="1"/>
</dbReference>
<reference evidence="2 3" key="1">
    <citation type="journal article" date="2015" name="Genome Announc.">
        <title>Draft Genome of the Euendolithic (true boring) Cyanobacterium Mastigocoleus testarum strain BC008.</title>
        <authorList>
            <person name="Guida B.S."/>
            <person name="Garcia-Pichel F."/>
        </authorList>
    </citation>
    <scope>NUCLEOTIDE SEQUENCE [LARGE SCALE GENOMIC DNA]</scope>
    <source>
        <strain evidence="2 3">BC008</strain>
    </source>
</reference>
<dbReference type="InterPro" id="IPR036527">
    <property type="entry name" value="SCP2_sterol-bd_dom_sf"/>
</dbReference>
<dbReference type="Pfam" id="PF17668">
    <property type="entry name" value="Acetyltransf_17"/>
    <property type="match status" value="1"/>
</dbReference>
<dbReference type="Pfam" id="PF13530">
    <property type="entry name" value="SCP2_2"/>
    <property type="match status" value="1"/>
</dbReference>
<dbReference type="SUPFAM" id="SSF55718">
    <property type="entry name" value="SCP-like"/>
    <property type="match status" value="1"/>
</dbReference>
<dbReference type="InterPro" id="IPR016181">
    <property type="entry name" value="Acyl_CoA_acyltransferase"/>
</dbReference>
<organism evidence="2 3">
    <name type="scientific">Mastigocoleus testarum BC008</name>
    <dbReference type="NCBI Taxonomy" id="371196"/>
    <lineage>
        <taxon>Bacteria</taxon>
        <taxon>Bacillati</taxon>
        <taxon>Cyanobacteriota</taxon>
        <taxon>Cyanophyceae</taxon>
        <taxon>Nostocales</taxon>
        <taxon>Hapalosiphonaceae</taxon>
        <taxon>Mastigocoleus</taxon>
    </lineage>
</organism>
<dbReference type="InterPro" id="IPR025559">
    <property type="entry name" value="Eis_dom"/>
</dbReference>
<dbReference type="GO" id="GO:0034069">
    <property type="term" value="F:aminoglycoside N-acetyltransferase activity"/>
    <property type="evidence" value="ECO:0007669"/>
    <property type="project" value="TreeGrafter"/>
</dbReference>
<feature type="domain" description="N-acetyltransferase" evidence="1">
    <location>
        <begin position="5"/>
        <end position="151"/>
    </location>
</feature>
<dbReference type="Gene3D" id="3.30.1050.10">
    <property type="entry name" value="SCP2 sterol-binding domain"/>
    <property type="match status" value="1"/>
</dbReference>
<dbReference type="CDD" id="cd04301">
    <property type="entry name" value="NAT_SF"/>
    <property type="match status" value="1"/>
</dbReference>
<dbReference type="EMBL" id="LMTZ01000151">
    <property type="protein sequence ID" value="KST62720.1"/>
    <property type="molecule type" value="Genomic_DNA"/>
</dbReference>
<dbReference type="InterPro" id="IPR051554">
    <property type="entry name" value="Acetyltransferase_Eis"/>
</dbReference>
<comment type="caution">
    <text evidence="2">The sequence shown here is derived from an EMBL/GenBank/DDBJ whole genome shotgun (WGS) entry which is preliminary data.</text>
</comment>
<evidence type="ECO:0000313" key="2">
    <source>
        <dbReference type="EMBL" id="KST62720.1"/>
    </source>
</evidence>
<dbReference type="OrthoDB" id="3498897at2"/>
<protein>
    <submittedName>
        <fullName evidence="2">Acetyltransferase</fullName>
    </submittedName>
</protein>
<dbReference type="PANTHER" id="PTHR37817">
    <property type="entry name" value="N-ACETYLTRANSFERASE EIS"/>
    <property type="match status" value="1"/>
</dbReference>
<evidence type="ECO:0000313" key="3">
    <source>
        <dbReference type="Proteomes" id="UP000053372"/>
    </source>
</evidence>
<dbReference type="InterPro" id="IPR041380">
    <property type="entry name" value="Acetyltransf_17"/>
</dbReference>
<dbReference type="SUPFAM" id="SSF55729">
    <property type="entry name" value="Acyl-CoA N-acyltransferases (Nat)"/>
    <property type="match status" value="1"/>
</dbReference>
<dbReference type="InterPro" id="IPR000182">
    <property type="entry name" value="GNAT_dom"/>
</dbReference>
<dbReference type="PROSITE" id="PS51186">
    <property type="entry name" value="GNAT"/>
    <property type="match status" value="1"/>
</dbReference>
<accession>A0A0V7ZDV4</accession>
<dbReference type="Gene3D" id="3.40.630.30">
    <property type="match status" value="2"/>
</dbReference>
<sequence length="391" mass="43697">MKSKFECSAITTSEEVKQIATILEQCFISSPGDEEIYVNSIGLNNFRVIRQDKQIIGGLATISQGQWWGGQCVSMTGIGGVGIAPEYRGSGAALHMMQHTVKEIHASGVAISALYPATQKLYRKVGYEQAGSFCSWEIPTESIQIKEKSLPVISIPNDSGVFYDLYSKQARHIDGYLDRNPVIWKLIFKPDEQEKFYSYVIGSVEDPQGYIIFSQHHMQNDSILRVKDWVVLTPAAAQTFWSFLFRHSSQIDKVRWRGSVVDPLTLLLPEQAAKLRYSELWMLRIVDVIKALSLRGYHPNLKIELHLEIEDELIPDNSGKFILTVADGRGKVIKGGRGELKLHISALAPLYSGLYSPQQLQIAGKISAPEGAIFAATQLFPSVSPWMADFF</sequence>
<dbReference type="Proteomes" id="UP000053372">
    <property type="component" value="Unassembled WGS sequence"/>
</dbReference>
<dbReference type="GO" id="GO:0030649">
    <property type="term" value="P:aminoglycoside antibiotic catabolic process"/>
    <property type="evidence" value="ECO:0007669"/>
    <property type="project" value="TreeGrafter"/>
</dbReference>
<gene>
    <name evidence="2" type="ORF">BC008_38505</name>
</gene>
<keyword evidence="3" id="KW-1185">Reference proteome</keyword>
<evidence type="ECO:0000259" key="1">
    <source>
        <dbReference type="PROSITE" id="PS51186"/>
    </source>
</evidence>
<proteinExistence type="predicted"/>
<dbReference type="RefSeq" id="WP_027844239.1">
    <property type="nucleotide sequence ID" value="NZ_LMTZ01000151.1"/>
</dbReference>
<dbReference type="AlphaFoldDB" id="A0A0V7ZDV4"/>
<dbReference type="PANTHER" id="PTHR37817:SF1">
    <property type="entry name" value="N-ACETYLTRANSFERASE EIS"/>
    <property type="match status" value="1"/>
</dbReference>
<name>A0A0V7ZDV4_9CYAN</name>
<keyword evidence="2" id="KW-0808">Transferase</keyword>